<accession>A0AAV4HNJ2</accession>
<evidence type="ECO:0008006" key="4">
    <source>
        <dbReference type="Google" id="ProtNLM"/>
    </source>
</evidence>
<keyword evidence="3" id="KW-1185">Reference proteome</keyword>
<keyword evidence="1" id="KW-1133">Transmembrane helix</keyword>
<evidence type="ECO:0000313" key="2">
    <source>
        <dbReference type="EMBL" id="GFR98285.1"/>
    </source>
</evidence>
<reference evidence="2 3" key="1">
    <citation type="journal article" date="2021" name="Elife">
        <title>Chloroplast acquisition without the gene transfer in kleptoplastic sea slugs, Plakobranchus ocellatus.</title>
        <authorList>
            <person name="Maeda T."/>
            <person name="Takahashi S."/>
            <person name="Yoshida T."/>
            <person name="Shimamura S."/>
            <person name="Takaki Y."/>
            <person name="Nagai Y."/>
            <person name="Toyoda A."/>
            <person name="Suzuki Y."/>
            <person name="Arimoto A."/>
            <person name="Ishii H."/>
            <person name="Satoh N."/>
            <person name="Nishiyama T."/>
            <person name="Hasebe M."/>
            <person name="Maruyama T."/>
            <person name="Minagawa J."/>
            <person name="Obokata J."/>
            <person name="Shigenobu S."/>
        </authorList>
    </citation>
    <scope>NUCLEOTIDE SEQUENCE [LARGE SCALE GENOMIC DNA]</scope>
</reference>
<protein>
    <recommendedName>
        <fullName evidence="4">Ig-like domain-containing protein</fullName>
    </recommendedName>
</protein>
<organism evidence="2 3">
    <name type="scientific">Elysia marginata</name>
    <dbReference type="NCBI Taxonomy" id="1093978"/>
    <lineage>
        <taxon>Eukaryota</taxon>
        <taxon>Metazoa</taxon>
        <taxon>Spiralia</taxon>
        <taxon>Lophotrochozoa</taxon>
        <taxon>Mollusca</taxon>
        <taxon>Gastropoda</taxon>
        <taxon>Heterobranchia</taxon>
        <taxon>Euthyneura</taxon>
        <taxon>Panpulmonata</taxon>
        <taxon>Sacoglossa</taxon>
        <taxon>Placobranchoidea</taxon>
        <taxon>Plakobranchidae</taxon>
        <taxon>Elysia</taxon>
    </lineage>
</organism>
<keyword evidence="1" id="KW-0472">Membrane</keyword>
<evidence type="ECO:0000313" key="3">
    <source>
        <dbReference type="Proteomes" id="UP000762676"/>
    </source>
</evidence>
<gene>
    <name evidence="2" type="ORF">ElyMa_002766100</name>
</gene>
<dbReference type="Proteomes" id="UP000762676">
    <property type="component" value="Unassembled WGS sequence"/>
</dbReference>
<feature type="transmembrane region" description="Helical" evidence="1">
    <location>
        <begin position="423"/>
        <end position="449"/>
    </location>
</feature>
<dbReference type="EMBL" id="BMAT01005680">
    <property type="protein sequence ID" value="GFR98285.1"/>
    <property type="molecule type" value="Genomic_DNA"/>
</dbReference>
<proteinExistence type="predicted"/>
<comment type="caution">
    <text evidence="2">The sequence shown here is derived from an EMBL/GenBank/DDBJ whole genome shotgun (WGS) entry which is preliminary data.</text>
</comment>
<name>A0AAV4HNJ2_9GAST</name>
<dbReference type="AlphaFoldDB" id="A0AAV4HNJ2"/>
<keyword evidence="1" id="KW-0812">Transmembrane</keyword>
<sequence length="520" mass="56911">MTGKPRTGLRSVLELMFRCVPTHNTQKINSPTFLYSVHGRENKLFGTDSNGCYQQYGTNRKIMDSASKVALINLLLIVVDSVGGCGPVLEGTTTAVTCTTKPGVDFTSIGVQVKLPSGASQQLSVCYKNNSCSDNQPNAYKANLNHYSGQGNSVMLLKIGSVSRDDSHIQCTVDGIVSGQCILDVYVDPDKPVCQPPKFIQNGTTTFLQCTADNVYPSARCHFTAQGVVEGEQTVHVSHRESTLFPGNKEVTCELRVPVRGHSAGDYLFRAAVQPDVPFRLTGDHFVQGDEISLKLSEVALEESHSDNMTFEIKKGSDLRKTLHITGNPPPNRFSLTMRPEKDATALTVLDKDHTISYGSGSLQLQLRDVGRSGSRFGYYTFRAGNDVGGLWPQLEYKFILQEKYNEPSPSPSPVSGESDGGLGLPAVIGIVVGAALFIIIVVIVICYLKMIRRRKAEERPQNGNFDHPYPASGYIYPNMAFEPTRDDQYNQAEKPPPYAEEDYTEGIADIQAGLHAITD</sequence>
<evidence type="ECO:0000256" key="1">
    <source>
        <dbReference type="SAM" id="Phobius"/>
    </source>
</evidence>